<dbReference type="OrthoDB" id="3618883at2"/>
<evidence type="ECO:0000313" key="2">
    <source>
        <dbReference type="EMBL" id="ACU77810.1"/>
    </source>
</evidence>
<gene>
    <name evidence="2" type="ordered locus">Caci_8997</name>
</gene>
<evidence type="ECO:0008006" key="4">
    <source>
        <dbReference type="Google" id="ProtNLM"/>
    </source>
</evidence>
<dbReference type="HOGENOM" id="CLU_1701068_0_0_11"/>
<dbReference type="STRING" id="479433.Caci_8997"/>
<feature type="region of interest" description="Disordered" evidence="1">
    <location>
        <begin position="125"/>
        <end position="155"/>
    </location>
</feature>
<dbReference type="eggNOG" id="ENOG50343I2">
    <property type="taxonomic scope" value="Bacteria"/>
</dbReference>
<evidence type="ECO:0000256" key="1">
    <source>
        <dbReference type="SAM" id="MobiDB-lite"/>
    </source>
</evidence>
<dbReference type="InParanoid" id="C7Q5J9"/>
<dbReference type="RefSeq" id="WP_015797534.1">
    <property type="nucleotide sequence ID" value="NC_013131.1"/>
</dbReference>
<proteinExistence type="predicted"/>
<name>C7Q5J9_CATAD</name>
<sequence>MPEPPRQTFQYGIWIFDVTAAEHLIATTGQRPIVLLDVPMWAHAYGLDRDDPSAVPLLGPGDGFDRAYAMTTDLSRPLLLATLPTGDGASGHLLIDGCHRLFHAWSTGRATLTAHELDRAETDSILLRRPASDTGQSTRSARQPRIPRPRSGCHA</sequence>
<reference evidence="2 3" key="1">
    <citation type="journal article" date="2009" name="Stand. Genomic Sci.">
        <title>Complete genome sequence of Catenulispora acidiphila type strain (ID 139908).</title>
        <authorList>
            <person name="Copeland A."/>
            <person name="Lapidus A."/>
            <person name="Glavina Del Rio T."/>
            <person name="Nolan M."/>
            <person name="Lucas S."/>
            <person name="Chen F."/>
            <person name="Tice H."/>
            <person name="Cheng J.F."/>
            <person name="Bruce D."/>
            <person name="Goodwin L."/>
            <person name="Pitluck S."/>
            <person name="Mikhailova N."/>
            <person name="Pati A."/>
            <person name="Ivanova N."/>
            <person name="Mavromatis K."/>
            <person name="Chen A."/>
            <person name="Palaniappan K."/>
            <person name="Chain P."/>
            <person name="Land M."/>
            <person name="Hauser L."/>
            <person name="Chang Y.J."/>
            <person name="Jeffries C.D."/>
            <person name="Chertkov O."/>
            <person name="Brettin T."/>
            <person name="Detter J.C."/>
            <person name="Han C."/>
            <person name="Ali Z."/>
            <person name="Tindall B.J."/>
            <person name="Goker M."/>
            <person name="Bristow J."/>
            <person name="Eisen J.A."/>
            <person name="Markowitz V."/>
            <person name="Hugenholtz P."/>
            <person name="Kyrpides N.C."/>
            <person name="Klenk H.P."/>
        </authorList>
    </citation>
    <scope>NUCLEOTIDE SEQUENCE [LARGE SCALE GENOMIC DNA]</scope>
    <source>
        <strain evidence="3">DSM 44928 / JCM 14897 / NBRC 102108 / NRRL B-24433 / ID139908</strain>
    </source>
</reference>
<dbReference type="AlphaFoldDB" id="C7Q5J9"/>
<evidence type="ECO:0000313" key="3">
    <source>
        <dbReference type="Proteomes" id="UP000000851"/>
    </source>
</evidence>
<feature type="compositionally biased region" description="Basic residues" evidence="1">
    <location>
        <begin position="145"/>
        <end position="155"/>
    </location>
</feature>
<dbReference type="KEGG" id="cai:Caci_8997"/>
<organism evidence="2 3">
    <name type="scientific">Catenulispora acidiphila (strain DSM 44928 / JCM 14897 / NBRC 102108 / NRRL B-24433 / ID139908)</name>
    <dbReference type="NCBI Taxonomy" id="479433"/>
    <lineage>
        <taxon>Bacteria</taxon>
        <taxon>Bacillati</taxon>
        <taxon>Actinomycetota</taxon>
        <taxon>Actinomycetes</taxon>
        <taxon>Catenulisporales</taxon>
        <taxon>Catenulisporaceae</taxon>
        <taxon>Catenulispora</taxon>
    </lineage>
</organism>
<dbReference type="EMBL" id="CP001700">
    <property type="protein sequence ID" value="ACU77810.1"/>
    <property type="molecule type" value="Genomic_DNA"/>
</dbReference>
<accession>C7Q5J9</accession>
<dbReference type="Proteomes" id="UP000000851">
    <property type="component" value="Chromosome"/>
</dbReference>
<keyword evidence="3" id="KW-1185">Reference proteome</keyword>
<protein>
    <recommendedName>
        <fullName evidence="4">ParB/Sulfiredoxin domain-containing protein</fullName>
    </recommendedName>
</protein>